<dbReference type="SUPFAM" id="SSF52218">
    <property type="entry name" value="Flavoproteins"/>
    <property type="match status" value="1"/>
</dbReference>
<name>A0ABT5RR18_9BURK</name>
<gene>
    <name evidence="5" type="ORF">OIN59_01750</name>
</gene>
<reference evidence="5" key="1">
    <citation type="submission" date="2022-10" db="EMBL/GenBank/DDBJ databases">
        <title>Description of microaerobic benzene degrading bacteria.</title>
        <authorList>
            <person name="Bedics A."/>
            <person name="Tancsics A."/>
            <person name="Banerjee S."/>
        </authorList>
    </citation>
    <scope>NUCLEOTIDE SEQUENCE</scope>
    <source>
        <strain evidence="5">D2M1</strain>
    </source>
</reference>
<dbReference type="InterPro" id="IPR051545">
    <property type="entry name" value="NAD(P)H_dehydrogenase_qn"/>
</dbReference>
<dbReference type="InterPro" id="IPR029039">
    <property type="entry name" value="Flavoprotein-like_sf"/>
</dbReference>
<dbReference type="Gene3D" id="3.40.50.360">
    <property type="match status" value="1"/>
</dbReference>
<dbReference type="Proteomes" id="UP001148932">
    <property type="component" value="Unassembled WGS sequence"/>
</dbReference>
<proteinExistence type="inferred from homology"/>
<evidence type="ECO:0000256" key="3">
    <source>
        <dbReference type="SAM" id="MobiDB-lite"/>
    </source>
</evidence>
<keyword evidence="2" id="KW-0560">Oxidoreductase</keyword>
<organism evidence="5 6">
    <name type="scientific">Acidovorax benzenivorans</name>
    <dbReference type="NCBI Taxonomy" id="2987520"/>
    <lineage>
        <taxon>Bacteria</taxon>
        <taxon>Pseudomonadati</taxon>
        <taxon>Pseudomonadota</taxon>
        <taxon>Betaproteobacteria</taxon>
        <taxon>Burkholderiales</taxon>
        <taxon>Comamonadaceae</taxon>
        <taxon>Acidovorax</taxon>
    </lineage>
</organism>
<protein>
    <submittedName>
        <fullName evidence="5">NAD(P)H-dependent oxidoreductase</fullName>
    </submittedName>
</protein>
<evidence type="ECO:0000313" key="5">
    <source>
        <dbReference type="EMBL" id="MDD2176134.1"/>
    </source>
</evidence>
<feature type="region of interest" description="Disordered" evidence="3">
    <location>
        <begin position="193"/>
        <end position="216"/>
    </location>
</feature>
<feature type="domain" description="Flavodoxin-like fold" evidence="4">
    <location>
        <begin position="6"/>
        <end position="175"/>
    </location>
</feature>
<sequence>MAEQHNILVILGHPTAESLCAGMARAYAEGARHAGAQVRFLDLGQLAFNPLFQGYGATQPLEPDLLTAQADITWAHHLVWVYPIWWGAMPALLKGFIDRTFLPGYAFKYRKGSSLWDKLLAGRSAELLVTMDSPPWYFRWVTRMPGHHQMKKAILEFCGIRPVRVRSFGPVRTASTERLALWVEKARQLGLRQGARAATGKPCLAPATSSPSSPSQ</sequence>
<evidence type="ECO:0000259" key="4">
    <source>
        <dbReference type="Pfam" id="PF02525"/>
    </source>
</evidence>
<evidence type="ECO:0000256" key="2">
    <source>
        <dbReference type="ARBA" id="ARBA00023002"/>
    </source>
</evidence>
<dbReference type="EMBL" id="JAPCKI010000001">
    <property type="protein sequence ID" value="MDD2176134.1"/>
    <property type="molecule type" value="Genomic_DNA"/>
</dbReference>
<dbReference type="PANTHER" id="PTHR10204">
    <property type="entry name" value="NAD P H OXIDOREDUCTASE-RELATED"/>
    <property type="match status" value="1"/>
</dbReference>
<evidence type="ECO:0000256" key="1">
    <source>
        <dbReference type="ARBA" id="ARBA00006252"/>
    </source>
</evidence>
<dbReference type="PANTHER" id="PTHR10204:SF34">
    <property type="entry name" value="NAD(P)H DEHYDROGENASE [QUINONE] 1 ISOFORM 1"/>
    <property type="match status" value="1"/>
</dbReference>
<keyword evidence="6" id="KW-1185">Reference proteome</keyword>
<comment type="similarity">
    <text evidence="1">Belongs to the NAD(P)H dehydrogenase (quinone) family.</text>
</comment>
<dbReference type="Pfam" id="PF02525">
    <property type="entry name" value="Flavodoxin_2"/>
    <property type="match status" value="1"/>
</dbReference>
<dbReference type="InterPro" id="IPR003680">
    <property type="entry name" value="Flavodoxin_fold"/>
</dbReference>
<comment type="caution">
    <text evidence="5">The sequence shown here is derived from an EMBL/GenBank/DDBJ whole genome shotgun (WGS) entry which is preliminary data.</text>
</comment>
<evidence type="ECO:0000313" key="6">
    <source>
        <dbReference type="Proteomes" id="UP001148932"/>
    </source>
</evidence>
<dbReference type="RefSeq" id="WP_274106520.1">
    <property type="nucleotide sequence ID" value="NZ_JAPCKI010000001.1"/>
</dbReference>
<accession>A0ABT5RR18</accession>